<evidence type="ECO:0000313" key="3">
    <source>
        <dbReference type="Proteomes" id="UP000031599"/>
    </source>
</evidence>
<evidence type="ECO:0000256" key="1">
    <source>
        <dbReference type="SAM" id="MobiDB-lite"/>
    </source>
</evidence>
<feature type="region of interest" description="Disordered" evidence="1">
    <location>
        <begin position="22"/>
        <end position="51"/>
    </location>
</feature>
<comment type="caution">
    <text evidence="2">The sequence shown here is derived from an EMBL/GenBank/DDBJ whole genome shotgun (WGS) entry which is preliminary data.</text>
</comment>
<gene>
    <name evidence="2" type="ORF">DB30_02859</name>
</gene>
<organism evidence="2 3">
    <name type="scientific">Enhygromyxa salina</name>
    <dbReference type="NCBI Taxonomy" id="215803"/>
    <lineage>
        <taxon>Bacteria</taxon>
        <taxon>Pseudomonadati</taxon>
        <taxon>Myxococcota</taxon>
        <taxon>Polyangia</taxon>
        <taxon>Nannocystales</taxon>
        <taxon>Nannocystaceae</taxon>
        <taxon>Enhygromyxa</taxon>
    </lineage>
</organism>
<dbReference type="Proteomes" id="UP000031599">
    <property type="component" value="Unassembled WGS sequence"/>
</dbReference>
<proteinExistence type="predicted"/>
<reference evidence="2 3" key="1">
    <citation type="submission" date="2014-12" db="EMBL/GenBank/DDBJ databases">
        <title>Genome assembly of Enhygromyxa salina DSM 15201.</title>
        <authorList>
            <person name="Sharma G."/>
            <person name="Subramanian S."/>
        </authorList>
    </citation>
    <scope>NUCLEOTIDE SEQUENCE [LARGE SCALE GENOMIC DNA]</scope>
    <source>
        <strain evidence="2 3">DSM 15201</strain>
    </source>
</reference>
<accession>A0A0C1ZLP1</accession>
<evidence type="ECO:0000313" key="2">
    <source>
        <dbReference type="EMBL" id="KIG11688.1"/>
    </source>
</evidence>
<sequence length="76" mass="8792">MQQPISGRLAILAQRRILASRWRSSDSDATPLARPKLSQASQSAGRSSVWLRRPHRRPEDRLLYQFVETHWPMLGI</sequence>
<dbReference type="EMBL" id="JMCC02000200">
    <property type="protein sequence ID" value="KIG11688.1"/>
    <property type="molecule type" value="Genomic_DNA"/>
</dbReference>
<dbReference type="AlphaFoldDB" id="A0A0C1ZLP1"/>
<protein>
    <submittedName>
        <fullName evidence="2">Uncharacterized protein</fullName>
    </submittedName>
</protein>
<name>A0A0C1ZLP1_9BACT</name>